<reference evidence="10 11" key="1">
    <citation type="submission" date="2020-11" db="EMBL/GenBank/DDBJ databases">
        <title>Kefir isolates.</title>
        <authorList>
            <person name="Marcisauskas S."/>
            <person name="Kim Y."/>
            <person name="Blasche S."/>
        </authorList>
    </citation>
    <scope>NUCLEOTIDE SEQUENCE [LARGE SCALE GENOMIC DNA]</scope>
    <source>
        <strain evidence="10 11">OG2</strain>
    </source>
</reference>
<keyword evidence="3 8" id="KW-0732">Signal</keyword>
<gene>
    <name evidence="10" type="ORF">C6P45_001816</name>
</gene>
<keyword evidence="2 7" id="KW-0812">Transmembrane</keyword>
<feature type="signal peptide" evidence="8">
    <location>
        <begin position="1"/>
        <end position="19"/>
    </location>
</feature>
<dbReference type="PANTHER" id="PTHR12640:SF0">
    <property type="entry name" value="DOLICHYL-DIPHOSPHOOLIGOSACCHARIDE--PROTEIN GLYCOSYLTRANSFERASE SUBUNIT 2"/>
    <property type="match status" value="1"/>
</dbReference>
<name>A0A9P6WD95_MAUEX</name>
<evidence type="ECO:0000313" key="10">
    <source>
        <dbReference type="EMBL" id="KAG0670807.1"/>
    </source>
</evidence>
<evidence type="ECO:0000259" key="9">
    <source>
        <dbReference type="Pfam" id="PF25147"/>
    </source>
</evidence>
<dbReference type="AlphaFoldDB" id="A0A9P6WD95"/>
<organism evidence="10 11">
    <name type="scientific">Maudiozyma exigua</name>
    <name type="common">Yeast</name>
    <name type="synonym">Kazachstania exigua</name>
    <dbReference type="NCBI Taxonomy" id="34358"/>
    <lineage>
        <taxon>Eukaryota</taxon>
        <taxon>Fungi</taxon>
        <taxon>Dikarya</taxon>
        <taxon>Ascomycota</taxon>
        <taxon>Saccharomycotina</taxon>
        <taxon>Saccharomycetes</taxon>
        <taxon>Saccharomycetales</taxon>
        <taxon>Saccharomycetaceae</taxon>
        <taxon>Maudiozyma</taxon>
    </lineage>
</organism>
<dbReference type="EMBL" id="PUHR01000019">
    <property type="protein sequence ID" value="KAG0670807.1"/>
    <property type="molecule type" value="Genomic_DNA"/>
</dbReference>
<dbReference type="OrthoDB" id="432292at2759"/>
<keyword evidence="11" id="KW-1185">Reference proteome</keyword>
<evidence type="ECO:0000256" key="2">
    <source>
        <dbReference type="ARBA" id="ARBA00022692"/>
    </source>
</evidence>
<evidence type="ECO:0000256" key="5">
    <source>
        <dbReference type="ARBA" id="ARBA00022989"/>
    </source>
</evidence>
<sequence>MKFLKSVTLLTTAISCASAFIIKDAKLTFQDETREAMELGELDEAYRSTELAPFQIKDTEEVIGFKFKLDLSKSKSKEIPEQLSLLVGIPGKNLEVPIVPKVKDSSKNNKIKLVSFKVDLSTLPKSILHYALSQGPETNEITATLIIANEKKNLARKEVNLKFPAFHLEFTNLTKKLYQDDFEMPLRYGKKEELAHTFPPAPKTADPTISLLFAGIVLMVNMFLYMYWINFDAISFVNMPSGKDFLPFLGFIGSIIGCELIFASYYLGTGIFETINCLAIVAPVGLILGTKFLRNFTQRI</sequence>
<feature type="transmembrane region" description="Helical" evidence="7">
    <location>
        <begin position="248"/>
        <end position="267"/>
    </location>
</feature>
<dbReference type="InterPro" id="IPR008814">
    <property type="entry name" value="Swp1"/>
</dbReference>
<dbReference type="GO" id="GO:0006487">
    <property type="term" value="P:protein N-linked glycosylation"/>
    <property type="evidence" value="ECO:0007669"/>
    <property type="project" value="TreeGrafter"/>
</dbReference>
<evidence type="ECO:0000256" key="4">
    <source>
        <dbReference type="ARBA" id="ARBA00022824"/>
    </source>
</evidence>
<evidence type="ECO:0000256" key="6">
    <source>
        <dbReference type="ARBA" id="ARBA00023136"/>
    </source>
</evidence>
<proteinExistence type="predicted"/>
<evidence type="ECO:0000256" key="8">
    <source>
        <dbReference type="SAM" id="SignalP"/>
    </source>
</evidence>
<keyword evidence="5 7" id="KW-1133">Transmembrane helix</keyword>
<comment type="subcellular location">
    <subcellularLocation>
        <location evidence="1">Endoplasmic reticulum membrane</location>
        <topology evidence="1">Multi-pass membrane protein</topology>
    </subcellularLocation>
</comment>
<dbReference type="Pfam" id="PF25147">
    <property type="entry name" value="Ribophorin_II_C"/>
    <property type="match status" value="1"/>
</dbReference>
<evidence type="ECO:0000256" key="1">
    <source>
        <dbReference type="ARBA" id="ARBA00004477"/>
    </source>
</evidence>
<dbReference type="Proteomes" id="UP000750334">
    <property type="component" value="Unassembled WGS sequence"/>
</dbReference>
<dbReference type="PROSITE" id="PS51257">
    <property type="entry name" value="PROKAR_LIPOPROTEIN"/>
    <property type="match status" value="1"/>
</dbReference>
<feature type="chain" id="PRO_5044340734" description="Ribophorin II C-terminal domain-containing protein" evidence="8">
    <location>
        <begin position="20"/>
        <end position="300"/>
    </location>
</feature>
<evidence type="ECO:0000256" key="7">
    <source>
        <dbReference type="SAM" id="Phobius"/>
    </source>
</evidence>
<protein>
    <recommendedName>
        <fullName evidence="9">Ribophorin II C-terminal domain-containing protein</fullName>
    </recommendedName>
</protein>
<feature type="transmembrane region" description="Helical" evidence="7">
    <location>
        <begin position="209"/>
        <end position="228"/>
    </location>
</feature>
<accession>A0A9P6WD95</accession>
<evidence type="ECO:0000256" key="3">
    <source>
        <dbReference type="ARBA" id="ARBA00022729"/>
    </source>
</evidence>
<feature type="domain" description="Ribophorin II C-terminal" evidence="9">
    <location>
        <begin position="198"/>
        <end position="298"/>
    </location>
</feature>
<dbReference type="InterPro" id="IPR056790">
    <property type="entry name" value="Ribophorin_II_C"/>
</dbReference>
<dbReference type="PANTHER" id="PTHR12640">
    <property type="entry name" value="RIBOPHORIN II"/>
    <property type="match status" value="1"/>
</dbReference>
<keyword evidence="4" id="KW-0256">Endoplasmic reticulum</keyword>
<keyword evidence="6 7" id="KW-0472">Membrane</keyword>
<evidence type="ECO:0000313" key="11">
    <source>
        <dbReference type="Proteomes" id="UP000750334"/>
    </source>
</evidence>
<dbReference type="GO" id="GO:0008250">
    <property type="term" value="C:oligosaccharyltransferase complex"/>
    <property type="evidence" value="ECO:0007669"/>
    <property type="project" value="InterPro"/>
</dbReference>
<comment type="caution">
    <text evidence="10">The sequence shown here is derived from an EMBL/GenBank/DDBJ whole genome shotgun (WGS) entry which is preliminary data.</text>
</comment>
<feature type="transmembrane region" description="Helical" evidence="7">
    <location>
        <begin position="273"/>
        <end position="293"/>
    </location>
</feature>